<feature type="signal peptide" evidence="2">
    <location>
        <begin position="1"/>
        <end position="26"/>
    </location>
</feature>
<feature type="region of interest" description="Disordered" evidence="1">
    <location>
        <begin position="190"/>
        <end position="227"/>
    </location>
</feature>
<dbReference type="EMBL" id="PQWO01000001">
    <property type="protein sequence ID" value="PZD75099.1"/>
    <property type="molecule type" value="Genomic_DNA"/>
</dbReference>
<keyword evidence="2" id="KW-0732">Signal</keyword>
<evidence type="ECO:0000313" key="4">
    <source>
        <dbReference type="Proteomes" id="UP000248857"/>
    </source>
</evidence>
<name>A0A2W1JP71_9CYAN</name>
<feature type="compositionally biased region" description="Low complexity" evidence="1">
    <location>
        <begin position="190"/>
        <end position="212"/>
    </location>
</feature>
<dbReference type="InterPro" id="IPR022222">
    <property type="entry name" value="DUF3747"/>
</dbReference>
<dbReference type="RefSeq" id="WP_110984416.1">
    <property type="nucleotide sequence ID" value="NZ_CAWNWM010000001.1"/>
</dbReference>
<evidence type="ECO:0008006" key="5">
    <source>
        <dbReference type="Google" id="ProtNLM"/>
    </source>
</evidence>
<keyword evidence="4" id="KW-1185">Reference proteome</keyword>
<dbReference type="Pfam" id="PF12565">
    <property type="entry name" value="DUF3747"/>
    <property type="match status" value="1"/>
</dbReference>
<protein>
    <recommendedName>
        <fullName evidence="5">SPOR domain-containing protein</fullName>
    </recommendedName>
</protein>
<reference evidence="3 4" key="1">
    <citation type="journal article" date="2018" name="Sci. Rep.">
        <title>A novel species of the marine cyanobacterium Acaryochloris with a unique pigment content and lifestyle.</title>
        <authorList>
            <person name="Partensky F."/>
            <person name="Six C."/>
            <person name="Ratin M."/>
            <person name="Garczarek L."/>
            <person name="Vaulot D."/>
            <person name="Probert I."/>
            <person name="Calteau A."/>
            <person name="Gourvil P."/>
            <person name="Marie D."/>
            <person name="Grebert T."/>
            <person name="Bouchier C."/>
            <person name="Le Panse S."/>
            <person name="Gachenot M."/>
            <person name="Rodriguez F."/>
            <person name="Garrido J.L."/>
        </authorList>
    </citation>
    <scope>NUCLEOTIDE SEQUENCE [LARGE SCALE GENOMIC DNA]</scope>
    <source>
        <strain evidence="3 4">RCC1774</strain>
    </source>
</reference>
<evidence type="ECO:0000256" key="1">
    <source>
        <dbReference type="SAM" id="MobiDB-lite"/>
    </source>
</evidence>
<feature type="compositionally biased region" description="Polar residues" evidence="1">
    <location>
        <begin position="214"/>
        <end position="227"/>
    </location>
</feature>
<evidence type="ECO:0000313" key="3">
    <source>
        <dbReference type="EMBL" id="PZD75099.1"/>
    </source>
</evidence>
<evidence type="ECO:0000256" key="2">
    <source>
        <dbReference type="SAM" id="SignalP"/>
    </source>
</evidence>
<proteinExistence type="predicted"/>
<comment type="caution">
    <text evidence="3">The sequence shown here is derived from an EMBL/GenBank/DDBJ whole genome shotgun (WGS) entry which is preliminary data.</text>
</comment>
<gene>
    <name evidence="3" type="ORF">C1752_00442</name>
</gene>
<feature type="chain" id="PRO_5016169269" description="SPOR domain-containing protein" evidence="2">
    <location>
        <begin position="27"/>
        <end position="420"/>
    </location>
</feature>
<accession>A0A2W1JP71</accession>
<organism evidence="3 4">
    <name type="scientific">Acaryochloris thomasi RCC1774</name>
    <dbReference type="NCBI Taxonomy" id="1764569"/>
    <lineage>
        <taxon>Bacteria</taxon>
        <taxon>Bacillati</taxon>
        <taxon>Cyanobacteriota</taxon>
        <taxon>Cyanophyceae</taxon>
        <taxon>Acaryochloridales</taxon>
        <taxon>Acaryochloridaceae</taxon>
        <taxon>Acaryochloris</taxon>
        <taxon>Acaryochloris thomasi</taxon>
    </lineage>
</organism>
<dbReference type="Proteomes" id="UP000248857">
    <property type="component" value="Unassembled WGS sequence"/>
</dbReference>
<sequence length="420" mass="46502">MNDLKSVGWLLTLTATSWMIAPTALAATFGQQEVSQGEFVVVAVPRQDDYYSLLLIEQLSSSKDCWQESGSSPTQIEPLLLNFDFSGICGRSTDSNGYSMRQSGQDLGLKYRLSVQKQQDDVVLLGIPSVGQPGETVEMGRTRGVEPGFLKIHLHSGWRLTKRTYDGKMLGHIYLTTDQPFDSAPVANVAKARSSSSKRSSRLPRPSGSGRLIQASSSRSRPLSIGPSRSDSVYRIMVKTRDSQEQALVRRLVPDAFRSSYEGRSVMQVGLLDEKKTAVRLKRRLEDRDLDVFYVKEERRQAPIARTIPQTAVSSAGLLPVPGSSAPLGNASGNRRVATVLPPPPPASSILWGPRYRVVVTPRRDKDRRKILKLVPDAFRSSYRGQSVLQVGSFKTQGEADDRIQLLERKGFDPILEKTQ</sequence>
<dbReference type="OrthoDB" id="9759810at2"/>
<dbReference type="AlphaFoldDB" id="A0A2W1JP71"/>